<feature type="domain" description="Methyltransferase" evidence="12">
    <location>
        <begin position="102"/>
        <end position="199"/>
    </location>
</feature>
<keyword evidence="5 10" id="KW-0808">Transferase</keyword>
<dbReference type="Pfam" id="PF22528">
    <property type="entry name" value="PRMT_C"/>
    <property type="match status" value="1"/>
</dbReference>
<evidence type="ECO:0000313" key="15">
    <source>
        <dbReference type="Proteomes" id="UP000237144"/>
    </source>
</evidence>
<feature type="domain" description="Protein arginine N-methyltransferase" evidence="13">
    <location>
        <begin position="204"/>
        <end position="367"/>
    </location>
</feature>
<dbReference type="GO" id="GO:0005634">
    <property type="term" value="C:nucleus"/>
    <property type="evidence" value="ECO:0007669"/>
    <property type="project" value="UniProtKB-SubCell"/>
</dbReference>
<evidence type="ECO:0000259" key="12">
    <source>
        <dbReference type="Pfam" id="PF13649"/>
    </source>
</evidence>
<gene>
    <name evidence="14" type="ORF">BMF94_4780</name>
</gene>
<comment type="catalytic activity">
    <reaction evidence="9">
        <text>L-arginyl-[protein] + S-adenosyl-L-methionine = N(omega)-methyl-L-arginyl-[protein] + S-adenosyl-L-homocysteine + H(+)</text>
        <dbReference type="Rhea" id="RHEA:48100"/>
        <dbReference type="Rhea" id="RHEA-COMP:10532"/>
        <dbReference type="Rhea" id="RHEA-COMP:11990"/>
        <dbReference type="ChEBI" id="CHEBI:15378"/>
        <dbReference type="ChEBI" id="CHEBI:29965"/>
        <dbReference type="ChEBI" id="CHEBI:57856"/>
        <dbReference type="ChEBI" id="CHEBI:59789"/>
        <dbReference type="ChEBI" id="CHEBI:65280"/>
    </reaction>
    <physiologicalReaction direction="left-to-right" evidence="9">
        <dbReference type="Rhea" id="RHEA:48101"/>
    </physiologicalReaction>
</comment>
<evidence type="ECO:0000256" key="7">
    <source>
        <dbReference type="ARBA" id="ARBA00023242"/>
    </source>
</evidence>
<keyword evidence="7" id="KW-0539">Nucleus</keyword>
<dbReference type="InterPro" id="IPR055135">
    <property type="entry name" value="PRMT_dom"/>
</dbReference>
<comment type="subcellular location">
    <subcellularLocation>
        <location evidence="1">Nucleus</location>
    </subcellularLocation>
</comment>
<feature type="region of interest" description="Disordered" evidence="11">
    <location>
        <begin position="1"/>
        <end position="35"/>
    </location>
</feature>
<dbReference type="GO" id="GO:0032259">
    <property type="term" value="P:methylation"/>
    <property type="evidence" value="ECO:0007669"/>
    <property type="project" value="UniProtKB-KW"/>
</dbReference>
<evidence type="ECO:0000256" key="2">
    <source>
        <dbReference type="ARBA" id="ARBA00011925"/>
    </source>
</evidence>
<dbReference type="FunFam" id="2.70.160.11:FF:000001">
    <property type="entry name" value="Blast:Protein arginine N-methyltransferase 1"/>
    <property type="match status" value="1"/>
</dbReference>
<dbReference type="SUPFAM" id="SSF53335">
    <property type="entry name" value="S-adenosyl-L-methionine-dependent methyltransferases"/>
    <property type="match status" value="1"/>
</dbReference>
<evidence type="ECO:0000256" key="5">
    <source>
        <dbReference type="ARBA" id="ARBA00022679"/>
    </source>
</evidence>
<keyword evidence="15" id="KW-1185">Reference proteome</keyword>
<dbReference type="PROSITE" id="PS51678">
    <property type="entry name" value="SAM_MT_PRMT"/>
    <property type="match status" value="1"/>
</dbReference>
<evidence type="ECO:0000256" key="9">
    <source>
        <dbReference type="ARBA" id="ARBA00049303"/>
    </source>
</evidence>
<protein>
    <recommendedName>
        <fullName evidence="2">type I protein arginine methyltransferase</fullName>
        <ecNumber evidence="2">2.1.1.319</ecNumber>
    </recommendedName>
</protein>
<comment type="catalytic activity">
    <reaction evidence="8">
        <text>L-arginyl-[protein] + 2 S-adenosyl-L-methionine = N(omega),N(omega)-dimethyl-L-arginyl-[protein] + 2 S-adenosyl-L-homocysteine + 2 H(+)</text>
        <dbReference type="Rhea" id="RHEA:48096"/>
        <dbReference type="Rhea" id="RHEA-COMP:10532"/>
        <dbReference type="Rhea" id="RHEA-COMP:11991"/>
        <dbReference type="ChEBI" id="CHEBI:15378"/>
        <dbReference type="ChEBI" id="CHEBI:29965"/>
        <dbReference type="ChEBI" id="CHEBI:57856"/>
        <dbReference type="ChEBI" id="CHEBI:59789"/>
        <dbReference type="ChEBI" id="CHEBI:61897"/>
        <dbReference type="EC" id="2.1.1.319"/>
    </reaction>
    <physiologicalReaction direction="left-to-right" evidence="8">
        <dbReference type="Rhea" id="RHEA:48097"/>
    </physiologicalReaction>
</comment>
<proteinExistence type="predicted"/>
<dbReference type="InterPro" id="IPR041698">
    <property type="entry name" value="Methyltransf_25"/>
</dbReference>
<dbReference type="Gene3D" id="2.70.160.11">
    <property type="entry name" value="Hnrnp arginine n-methyltransferase1"/>
    <property type="match status" value="1"/>
</dbReference>
<organism evidence="14 15">
    <name type="scientific">Rhodotorula taiwanensis</name>
    <dbReference type="NCBI Taxonomy" id="741276"/>
    <lineage>
        <taxon>Eukaryota</taxon>
        <taxon>Fungi</taxon>
        <taxon>Dikarya</taxon>
        <taxon>Basidiomycota</taxon>
        <taxon>Pucciniomycotina</taxon>
        <taxon>Microbotryomycetes</taxon>
        <taxon>Sporidiobolales</taxon>
        <taxon>Sporidiobolaceae</taxon>
        <taxon>Rhodotorula</taxon>
    </lineage>
</organism>
<dbReference type="InterPro" id="IPR025799">
    <property type="entry name" value="Arg_MeTrfase"/>
</dbReference>
<keyword evidence="6 10" id="KW-0949">S-adenosyl-L-methionine</keyword>
<dbReference type="CDD" id="cd02440">
    <property type="entry name" value="AdoMet_MTases"/>
    <property type="match status" value="1"/>
</dbReference>
<dbReference type="InterPro" id="IPR029063">
    <property type="entry name" value="SAM-dependent_MTases_sf"/>
</dbReference>
<evidence type="ECO:0000256" key="10">
    <source>
        <dbReference type="PROSITE-ProRule" id="PRU01015"/>
    </source>
</evidence>
<evidence type="ECO:0000256" key="3">
    <source>
        <dbReference type="ARBA" id="ARBA00022553"/>
    </source>
</evidence>
<dbReference type="EMBL" id="PJQD01000056">
    <property type="protein sequence ID" value="POY72204.1"/>
    <property type="molecule type" value="Genomic_DNA"/>
</dbReference>
<name>A0A2S5B5Z3_9BASI</name>
<feature type="compositionally biased region" description="Low complexity" evidence="11">
    <location>
        <begin position="24"/>
        <end position="34"/>
    </location>
</feature>
<evidence type="ECO:0000259" key="13">
    <source>
        <dbReference type="Pfam" id="PF22528"/>
    </source>
</evidence>
<evidence type="ECO:0000256" key="6">
    <source>
        <dbReference type="ARBA" id="ARBA00022691"/>
    </source>
</evidence>
<evidence type="ECO:0000256" key="8">
    <source>
        <dbReference type="ARBA" id="ARBA00047384"/>
    </source>
</evidence>
<dbReference type="PANTHER" id="PTHR11006">
    <property type="entry name" value="PROTEIN ARGININE N-METHYLTRANSFERASE"/>
    <property type="match status" value="1"/>
</dbReference>
<dbReference type="GO" id="GO:0042054">
    <property type="term" value="F:histone methyltransferase activity"/>
    <property type="evidence" value="ECO:0007669"/>
    <property type="project" value="TreeGrafter"/>
</dbReference>
<dbReference type="FunFam" id="3.40.50.150:FF:000034">
    <property type="entry name" value="Protein arginine N-methyltransferase 3"/>
    <property type="match status" value="1"/>
</dbReference>
<dbReference type="AlphaFoldDB" id="A0A2S5B5Z3"/>
<dbReference type="PANTHER" id="PTHR11006:SF53">
    <property type="entry name" value="PROTEIN ARGININE N-METHYLTRANSFERASE 3"/>
    <property type="match status" value="1"/>
</dbReference>
<evidence type="ECO:0000256" key="4">
    <source>
        <dbReference type="ARBA" id="ARBA00022603"/>
    </source>
</evidence>
<dbReference type="GO" id="GO:0035242">
    <property type="term" value="F:protein-arginine omega-N asymmetric methyltransferase activity"/>
    <property type="evidence" value="ECO:0007669"/>
    <property type="project" value="UniProtKB-EC"/>
</dbReference>
<sequence length="380" mass="42998">MLTTTEIPANSLHYGGRRTEYERSSGSSRESSARVLANSPAASERLIRLSRHPQAGATSADYYADSYAHFGIHEEMLKDEVRTLSYRNSMWNNKHLFKDKVVLDVGCGTGILSMFAAKAGAKKVIGVDMSNIIDQAQKIVAANGFADTITLIKGKMEEVVLPVDKVDIIISEWMGYFLLYESMLDSVLYARDRYLVPNGLMFPDEATMYLAAIEDQEYKDEKIGFWDDVYGFDYSCIKEIALREPLVDTVELRSVVSNPCKLATFDLLKVTKEDLTFMADFKLVATRNDYVHAFLGWFDCAFRACHKPVSFSTGPHAKYTHWKQTVFYLSDMVTVQQGEAIEGKISVAPNQRNPRDLDIVIDYEAKGEQPAKERREYRMA</sequence>
<dbReference type="Gene3D" id="3.40.50.150">
    <property type="entry name" value="Vaccinia Virus protein VP39"/>
    <property type="match status" value="1"/>
</dbReference>
<dbReference type="Pfam" id="PF13649">
    <property type="entry name" value="Methyltransf_25"/>
    <property type="match status" value="1"/>
</dbReference>
<accession>A0A2S5B5Z3</accession>
<evidence type="ECO:0000313" key="14">
    <source>
        <dbReference type="EMBL" id="POY72204.1"/>
    </source>
</evidence>
<keyword evidence="3" id="KW-0597">Phosphoprotein</keyword>
<keyword evidence="4 10" id="KW-0489">Methyltransferase</keyword>
<dbReference type="STRING" id="741276.A0A2S5B5Z3"/>
<dbReference type="OrthoDB" id="7848332at2759"/>
<evidence type="ECO:0000256" key="1">
    <source>
        <dbReference type="ARBA" id="ARBA00004123"/>
    </source>
</evidence>
<evidence type="ECO:0000256" key="11">
    <source>
        <dbReference type="SAM" id="MobiDB-lite"/>
    </source>
</evidence>
<reference evidence="14 15" key="1">
    <citation type="journal article" date="2018" name="Front. Microbiol.">
        <title>Prospects for Fungal Bioremediation of Acidic Radioactive Waste Sites: Characterization and Genome Sequence of Rhodotorula taiwanensis MD1149.</title>
        <authorList>
            <person name="Tkavc R."/>
            <person name="Matrosova V.Y."/>
            <person name="Grichenko O.E."/>
            <person name="Gostincar C."/>
            <person name="Volpe R.P."/>
            <person name="Klimenkova P."/>
            <person name="Gaidamakova E.K."/>
            <person name="Zhou C.E."/>
            <person name="Stewart B.J."/>
            <person name="Lyman M.G."/>
            <person name="Malfatti S.A."/>
            <person name="Rubinfeld B."/>
            <person name="Courtot M."/>
            <person name="Singh J."/>
            <person name="Dalgard C.L."/>
            <person name="Hamilton T."/>
            <person name="Frey K.G."/>
            <person name="Gunde-Cimerman N."/>
            <person name="Dugan L."/>
            <person name="Daly M.J."/>
        </authorList>
    </citation>
    <scope>NUCLEOTIDE SEQUENCE [LARGE SCALE GENOMIC DNA]</scope>
    <source>
        <strain evidence="14 15">MD1149</strain>
    </source>
</reference>
<dbReference type="Proteomes" id="UP000237144">
    <property type="component" value="Unassembled WGS sequence"/>
</dbReference>
<dbReference type="EC" id="2.1.1.319" evidence="2"/>
<comment type="caution">
    <text evidence="14">The sequence shown here is derived from an EMBL/GenBank/DDBJ whole genome shotgun (WGS) entry which is preliminary data.</text>
</comment>